<dbReference type="Proteomes" id="UP000604825">
    <property type="component" value="Unassembled WGS sequence"/>
</dbReference>
<dbReference type="PANTHER" id="PTHR37207:SF1">
    <property type="entry name" value="OS09G0446000 PROTEIN"/>
    <property type="match status" value="1"/>
</dbReference>
<protein>
    <submittedName>
        <fullName evidence="2">Uncharacterized protein</fullName>
    </submittedName>
</protein>
<gene>
    <name evidence="2" type="ORF">NCGR_LOCUS12838</name>
</gene>
<evidence type="ECO:0000313" key="3">
    <source>
        <dbReference type="Proteomes" id="UP000604825"/>
    </source>
</evidence>
<dbReference type="OrthoDB" id="1914154at2759"/>
<evidence type="ECO:0000256" key="1">
    <source>
        <dbReference type="SAM" id="MobiDB-lite"/>
    </source>
</evidence>
<organism evidence="2 3">
    <name type="scientific">Miscanthus lutarioriparius</name>
    <dbReference type="NCBI Taxonomy" id="422564"/>
    <lineage>
        <taxon>Eukaryota</taxon>
        <taxon>Viridiplantae</taxon>
        <taxon>Streptophyta</taxon>
        <taxon>Embryophyta</taxon>
        <taxon>Tracheophyta</taxon>
        <taxon>Spermatophyta</taxon>
        <taxon>Magnoliopsida</taxon>
        <taxon>Liliopsida</taxon>
        <taxon>Poales</taxon>
        <taxon>Poaceae</taxon>
        <taxon>PACMAD clade</taxon>
        <taxon>Panicoideae</taxon>
        <taxon>Andropogonodae</taxon>
        <taxon>Andropogoneae</taxon>
        <taxon>Saccharinae</taxon>
        <taxon>Miscanthus</taxon>
    </lineage>
</organism>
<name>A0A811N4R6_9POAL</name>
<comment type="caution">
    <text evidence="2">The sequence shown here is derived from an EMBL/GenBank/DDBJ whole genome shotgun (WGS) entry which is preliminary data.</text>
</comment>
<feature type="compositionally biased region" description="Low complexity" evidence="1">
    <location>
        <begin position="24"/>
        <end position="52"/>
    </location>
</feature>
<dbReference type="PANTHER" id="PTHR37207">
    <property type="entry name" value="OS09G0446000 PROTEIN"/>
    <property type="match status" value="1"/>
</dbReference>
<reference evidence="2" key="1">
    <citation type="submission" date="2020-10" db="EMBL/GenBank/DDBJ databases">
        <authorList>
            <person name="Han B."/>
            <person name="Lu T."/>
            <person name="Zhao Q."/>
            <person name="Huang X."/>
            <person name="Zhao Y."/>
        </authorList>
    </citation>
    <scope>NUCLEOTIDE SEQUENCE</scope>
</reference>
<accession>A0A811N4R6</accession>
<dbReference type="EMBL" id="CAJGYO010000003">
    <property type="protein sequence ID" value="CAD6219035.1"/>
    <property type="molecule type" value="Genomic_DNA"/>
</dbReference>
<keyword evidence="3" id="KW-1185">Reference proteome</keyword>
<sequence length="93" mass="9530">MSAGSEKPYTFATPSAVPGPFSRGSGSAPPTPTATAAATDSTGMSSSSGAPTKSRKPPFRPAVDDTKPVLRDPISRSDLADTEEVVLRLPPFP</sequence>
<feature type="compositionally biased region" description="Basic and acidic residues" evidence="1">
    <location>
        <begin position="62"/>
        <end position="79"/>
    </location>
</feature>
<dbReference type="AlphaFoldDB" id="A0A811N4R6"/>
<evidence type="ECO:0000313" key="2">
    <source>
        <dbReference type="EMBL" id="CAD6219035.1"/>
    </source>
</evidence>
<proteinExistence type="predicted"/>
<feature type="region of interest" description="Disordered" evidence="1">
    <location>
        <begin position="1"/>
        <end position="93"/>
    </location>
</feature>